<keyword evidence="3" id="KW-1185">Reference proteome</keyword>
<reference evidence="2 3" key="1">
    <citation type="submission" date="2018-11" db="EMBL/GenBank/DDBJ databases">
        <title>Rufibacter latericius sp. nov., isolated from water in Baiyang Lake.</title>
        <authorList>
            <person name="Yang Y."/>
        </authorList>
    </citation>
    <scope>NUCLEOTIDE SEQUENCE [LARGE SCALE GENOMIC DNA]</scope>
    <source>
        <strain evidence="2 3">R-22-1c-1</strain>
    </source>
</reference>
<dbReference type="AlphaFoldDB" id="A0A3M9MID8"/>
<dbReference type="EMBL" id="RJJD01000010">
    <property type="protein sequence ID" value="RNI24965.1"/>
    <property type="molecule type" value="Genomic_DNA"/>
</dbReference>
<gene>
    <name evidence="2" type="ORF">EFB08_16110</name>
</gene>
<evidence type="ECO:0000313" key="2">
    <source>
        <dbReference type="EMBL" id="RNI24965.1"/>
    </source>
</evidence>
<feature type="region of interest" description="Disordered" evidence="1">
    <location>
        <begin position="33"/>
        <end position="63"/>
    </location>
</feature>
<accession>A0A3M9MID8</accession>
<sequence length="63" mass="7185">MIILALETHLFLQWSSESLILKEIKYIPKGLMAGSQPRKDAHLRAPFRSKAKEIKTSDSGYLQ</sequence>
<name>A0A3M9MID8_9BACT</name>
<comment type="caution">
    <text evidence="2">The sequence shown here is derived from an EMBL/GenBank/DDBJ whole genome shotgun (WGS) entry which is preliminary data.</text>
</comment>
<organism evidence="2 3">
    <name type="scientific">Rufibacter latericius</name>
    <dbReference type="NCBI Taxonomy" id="2487040"/>
    <lineage>
        <taxon>Bacteria</taxon>
        <taxon>Pseudomonadati</taxon>
        <taxon>Bacteroidota</taxon>
        <taxon>Cytophagia</taxon>
        <taxon>Cytophagales</taxon>
        <taxon>Hymenobacteraceae</taxon>
        <taxon>Rufibacter</taxon>
    </lineage>
</organism>
<evidence type="ECO:0000313" key="3">
    <source>
        <dbReference type="Proteomes" id="UP000272117"/>
    </source>
</evidence>
<protein>
    <submittedName>
        <fullName evidence="2">Uncharacterized protein</fullName>
    </submittedName>
</protein>
<evidence type="ECO:0000256" key="1">
    <source>
        <dbReference type="SAM" id="MobiDB-lite"/>
    </source>
</evidence>
<dbReference type="Proteomes" id="UP000272117">
    <property type="component" value="Unassembled WGS sequence"/>
</dbReference>
<proteinExistence type="predicted"/>